<accession>A0A061BJ94</accession>
<feature type="compositionally biased region" description="Polar residues" evidence="6">
    <location>
        <begin position="241"/>
        <end position="257"/>
    </location>
</feature>
<evidence type="ECO:0000256" key="5">
    <source>
        <dbReference type="SAM" id="Coils"/>
    </source>
</evidence>
<dbReference type="InterPro" id="IPR037239">
    <property type="entry name" value="OSBP_sf"/>
</dbReference>
<dbReference type="GO" id="GO:0005886">
    <property type="term" value="C:plasma membrane"/>
    <property type="evidence" value="ECO:0007669"/>
    <property type="project" value="TreeGrafter"/>
</dbReference>
<dbReference type="InterPro" id="IPR011993">
    <property type="entry name" value="PH-like_dom_sf"/>
</dbReference>
<feature type="coiled-coil region" evidence="5">
    <location>
        <begin position="773"/>
        <end position="800"/>
    </location>
</feature>
<sequence>MAGSQLRPRRSSLAPPSSSASPSPNSDEAGATGAAGEEVVIEGYMLKKKRKALQGFGRRYFRLSSSGALSYSFNPSSPLRDSIFVSLAFISASRKQRTLHIDGGNTVYHCKALTLEDFDRWADALKRFINLAQQDHHHHQHQQQASLPVPPQELEDGGFKGGNVAAVQGGKKGAVVLPPQPPTGGGTGSGGMESGEVERVKRALGAMAQPMTDIESLARELRQSSSPTPQPTQQQVTNSQLSVSPGSLSPAPTNNSGSGSGSKFRFLGKRSNSTSQPGPKSPVSEEPSYFDDKATPTPTQDLLLRQLQSAVSALRQSHADLSTAISSLSSPPPRAGSPVYASRSHPTRASSRASFSSFFSVENASEDWFDAVPGEFVLEEEEGRRGVARDDDEEEEEEDGEEGEEKMEERSGSSGGEASTIVEDEEDDESADEEEDDAETTRASSPAGAGVGSSVAKGLQEGTQVQRRKQLPSPVAGDEFSMLSMLRKNVGKDLSTISFPVTMNEPLSALQRLAEELEYSELLDRAAATKDPVERLTLVAVFAISGTAGNKFRSSRKPFNPLLGETYECIRPDKGFQFVSEKVSHHPPVLAFHSDAPQRGWQVFGHIAPSQKFWGRSMEVFVHGDYCIRFSDNSETFHIRKPSSFVRNLVAGTKYLEVVGDLVVTTDSSSAQATISFKEGSAWGGSLTRNKIDGKVVDADGKTAVELVGRWDDAVDKKEGKNNFTRLWQIAEFPPNPERYYGFSSFAVTLNETTSLEEGLVAPTDSRLRPDQLAFERGEVDEAERLKAQVEEKQRAKRKEGKVGEPRWFTKAAGGEGWEYTGKYFEARDKKAFEDPDIFC</sequence>
<dbReference type="FunFam" id="2.40.160.120:FF:000001">
    <property type="entry name" value="Oxysterol-binding protein"/>
    <property type="match status" value="1"/>
</dbReference>
<dbReference type="GO" id="GO:0006897">
    <property type="term" value="P:endocytosis"/>
    <property type="evidence" value="ECO:0007669"/>
    <property type="project" value="TreeGrafter"/>
</dbReference>
<dbReference type="PROSITE" id="PS50003">
    <property type="entry name" value="PH_DOMAIN"/>
    <property type="match status" value="1"/>
</dbReference>
<feature type="compositionally biased region" description="Acidic residues" evidence="6">
    <location>
        <begin position="390"/>
        <end position="406"/>
    </location>
</feature>
<name>A0A061BJ94_RHOTO</name>
<dbReference type="GO" id="GO:0120009">
    <property type="term" value="P:intermembrane lipid transfer"/>
    <property type="evidence" value="ECO:0007669"/>
    <property type="project" value="UniProtKB-ARBA"/>
</dbReference>
<dbReference type="PANTHER" id="PTHR10972:SF203">
    <property type="entry name" value="OXYSTEROL-BINDING PROTEIN HOMOLOG 3"/>
    <property type="match status" value="1"/>
</dbReference>
<feature type="domain" description="PH" evidence="7">
    <location>
        <begin position="38"/>
        <end position="130"/>
    </location>
</feature>
<dbReference type="GO" id="GO:0097038">
    <property type="term" value="C:perinuclear endoplasmic reticulum"/>
    <property type="evidence" value="ECO:0007669"/>
    <property type="project" value="TreeGrafter"/>
</dbReference>
<dbReference type="GO" id="GO:0032541">
    <property type="term" value="C:cortical endoplasmic reticulum"/>
    <property type="evidence" value="ECO:0007669"/>
    <property type="project" value="TreeGrafter"/>
</dbReference>
<feature type="compositionally biased region" description="Low complexity" evidence="6">
    <location>
        <begin position="443"/>
        <end position="458"/>
    </location>
</feature>
<dbReference type="GO" id="GO:0030011">
    <property type="term" value="P:maintenance of cell polarity"/>
    <property type="evidence" value="ECO:0007669"/>
    <property type="project" value="TreeGrafter"/>
</dbReference>
<dbReference type="PANTHER" id="PTHR10972">
    <property type="entry name" value="OXYSTEROL-BINDING PROTEIN-RELATED"/>
    <property type="match status" value="1"/>
</dbReference>
<proteinExistence type="inferred from homology"/>
<feature type="compositionally biased region" description="Acidic residues" evidence="6">
    <location>
        <begin position="422"/>
        <end position="438"/>
    </location>
</feature>
<dbReference type="CDD" id="cd13289">
    <property type="entry name" value="PH_Osh3p_yeast"/>
    <property type="match status" value="1"/>
</dbReference>
<feature type="region of interest" description="Disordered" evidence="6">
    <location>
        <begin position="324"/>
        <end position="355"/>
    </location>
</feature>
<dbReference type="Pfam" id="PF15409">
    <property type="entry name" value="PH_8"/>
    <property type="match status" value="1"/>
</dbReference>
<keyword evidence="3" id="KW-0445">Lipid transport</keyword>
<dbReference type="GO" id="GO:0034727">
    <property type="term" value="P:piecemeal microautophagy of the nucleus"/>
    <property type="evidence" value="ECO:0007669"/>
    <property type="project" value="TreeGrafter"/>
</dbReference>
<feature type="compositionally biased region" description="Gly residues" evidence="6">
    <location>
        <begin position="183"/>
        <end position="193"/>
    </location>
</feature>
<dbReference type="GO" id="GO:0032934">
    <property type="term" value="F:sterol binding"/>
    <property type="evidence" value="ECO:0007669"/>
    <property type="project" value="TreeGrafter"/>
</dbReference>
<evidence type="ECO:0000256" key="2">
    <source>
        <dbReference type="ARBA" id="ARBA00022448"/>
    </source>
</evidence>
<gene>
    <name evidence="8" type="ORF">RHTO0S_27e00518g</name>
</gene>
<dbReference type="SMART" id="SM00233">
    <property type="entry name" value="PH"/>
    <property type="match status" value="1"/>
</dbReference>
<dbReference type="InterPro" id="IPR001849">
    <property type="entry name" value="PH_domain"/>
</dbReference>
<dbReference type="SUPFAM" id="SSF144000">
    <property type="entry name" value="Oxysterol-binding protein-like"/>
    <property type="match status" value="1"/>
</dbReference>
<keyword evidence="4" id="KW-0446">Lipid-binding</keyword>
<evidence type="ECO:0000256" key="6">
    <source>
        <dbReference type="SAM" id="MobiDB-lite"/>
    </source>
</evidence>
<dbReference type="InterPro" id="IPR000648">
    <property type="entry name" value="Oxysterol-bd"/>
</dbReference>
<dbReference type="EMBL" id="LK052962">
    <property type="protein sequence ID" value="CDR49477.1"/>
    <property type="molecule type" value="Genomic_DNA"/>
</dbReference>
<protein>
    <submittedName>
        <fullName evidence="8">RHTO0S27e00518g1_1</fullName>
    </submittedName>
</protein>
<evidence type="ECO:0000256" key="1">
    <source>
        <dbReference type="ARBA" id="ARBA00008842"/>
    </source>
</evidence>
<keyword evidence="2" id="KW-0813">Transport</keyword>
<evidence type="ECO:0000313" key="8">
    <source>
        <dbReference type="EMBL" id="CDR49477.1"/>
    </source>
</evidence>
<dbReference type="OrthoDB" id="416222at2759"/>
<feature type="region of interest" description="Disordered" evidence="6">
    <location>
        <begin position="379"/>
        <end position="476"/>
    </location>
</feature>
<dbReference type="SUPFAM" id="SSF50729">
    <property type="entry name" value="PH domain-like"/>
    <property type="match status" value="1"/>
</dbReference>
<dbReference type="GO" id="GO:0035621">
    <property type="term" value="P:ER to Golgi ceramide transport"/>
    <property type="evidence" value="ECO:0007669"/>
    <property type="project" value="TreeGrafter"/>
</dbReference>
<feature type="region of interest" description="Disordered" evidence="6">
    <location>
        <begin position="1"/>
        <end position="34"/>
    </location>
</feature>
<organism evidence="8">
    <name type="scientific">Rhodotorula toruloides</name>
    <name type="common">Yeast</name>
    <name type="synonym">Rhodosporidium toruloides</name>
    <dbReference type="NCBI Taxonomy" id="5286"/>
    <lineage>
        <taxon>Eukaryota</taxon>
        <taxon>Fungi</taxon>
        <taxon>Dikarya</taxon>
        <taxon>Basidiomycota</taxon>
        <taxon>Pucciniomycotina</taxon>
        <taxon>Microbotryomycetes</taxon>
        <taxon>Sporidiobolales</taxon>
        <taxon>Sporidiobolaceae</taxon>
        <taxon>Rhodotorula</taxon>
    </lineage>
</organism>
<evidence type="ECO:0000256" key="3">
    <source>
        <dbReference type="ARBA" id="ARBA00023055"/>
    </source>
</evidence>
<reference evidence="8" key="1">
    <citation type="journal article" date="2014" name="Genome Announc.">
        <title>Draft genome sequence of Rhodosporidium toruloides CECT1137, an oleaginous yeast of biotechnological interest.</title>
        <authorList>
            <person name="Morin N."/>
            <person name="Calcas X."/>
            <person name="Devillers H."/>
            <person name="Durrens P."/>
            <person name="Sherman D.J."/>
            <person name="Nicaud J.-M."/>
            <person name="Neuveglise C."/>
        </authorList>
    </citation>
    <scope>NUCLEOTIDE SEQUENCE</scope>
    <source>
        <strain evidence="8">CECT1137</strain>
    </source>
</reference>
<dbReference type="InterPro" id="IPR041680">
    <property type="entry name" value="PH_8"/>
</dbReference>
<evidence type="ECO:0000256" key="4">
    <source>
        <dbReference type="ARBA" id="ARBA00023121"/>
    </source>
</evidence>
<feature type="region of interest" description="Disordered" evidence="6">
    <location>
        <begin position="219"/>
        <end position="299"/>
    </location>
</feature>
<feature type="compositionally biased region" description="Low complexity" evidence="6">
    <location>
        <begin position="223"/>
        <end position="240"/>
    </location>
</feature>
<dbReference type="AlphaFoldDB" id="A0A061BJ94"/>
<dbReference type="Gene3D" id="2.30.29.30">
    <property type="entry name" value="Pleckstrin-homology domain (PH domain)/Phosphotyrosine-binding domain (PTB)"/>
    <property type="match status" value="1"/>
</dbReference>
<dbReference type="GO" id="GO:0006887">
    <property type="term" value="P:exocytosis"/>
    <property type="evidence" value="ECO:0007669"/>
    <property type="project" value="TreeGrafter"/>
</dbReference>
<dbReference type="GO" id="GO:0005829">
    <property type="term" value="C:cytosol"/>
    <property type="evidence" value="ECO:0007669"/>
    <property type="project" value="TreeGrafter"/>
</dbReference>
<feature type="compositionally biased region" description="Low complexity" evidence="6">
    <location>
        <begin position="11"/>
        <end position="34"/>
    </location>
</feature>
<dbReference type="Pfam" id="PF01237">
    <property type="entry name" value="Oxysterol_BP"/>
    <property type="match status" value="1"/>
</dbReference>
<comment type="similarity">
    <text evidence="1">Belongs to the OSBP family.</text>
</comment>
<dbReference type="Gene3D" id="2.40.160.120">
    <property type="match status" value="1"/>
</dbReference>
<feature type="region of interest" description="Disordered" evidence="6">
    <location>
        <begin position="135"/>
        <end position="194"/>
    </location>
</feature>
<keyword evidence="5" id="KW-0175">Coiled coil</keyword>
<evidence type="ECO:0000259" key="7">
    <source>
        <dbReference type="PROSITE" id="PS50003"/>
    </source>
</evidence>